<name>A0A9P9A971_9PEZI</name>
<dbReference type="AlphaFoldDB" id="A0A9P9A971"/>
<feature type="non-terminal residue" evidence="1">
    <location>
        <position position="90"/>
    </location>
</feature>
<protein>
    <submittedName>
        <fullName evidence="1">Uncharacterized protein</fullName>
    </submittedName>
</protein>
<sequence length="90" mass="10249">YINGFQAQQYHHGDMTWTGRIFPGDSEVTLYGDADQIHAQITRFNPSYNTNTRNLSTTLDTRLIHDRDDHDLAKLFCGGFSTGDRRSVKA</sequence>
<keyword evidence="2" id="KW-1185">Reference proteome</keyword>
<organism evidence="1 2">
    <name type="scientific">Plectosphaerella plurivora</name>
    <dbReference type="NCBI Taxonomy" id="936078"/>
    <lineage>
        <taxon>Eukaryota</taxon>
        <taxon>Fungi</taxon>
        <taxon>Dikarya</taxon>
        <taxon>Ascomycota</taxon>
        <taxon>Pezizomycotina</taxon>
        <taxon>Sordariomycetes</taxon>
        <taxon>Hypocreomycetidae</taxon>
        <taxon>Glomerellales</taxon>
        <taxon>Plectosphaerellaceae</taxon>
        <taxon>Plectosphaerella</taxon>
    </lineage>
</organism>
<accession>A0A9P9A971</accession>
<comment type="caution">
    <text evidence="1">The sequence shown here is derived from an EMBL/GenBank/DDBJ whole genome shotgun (WGS) entry which is preliminary data.</text>
</comment>
<dbReference type="Proteomes" id="UP000770015">
    <property type="component" value="Unassembled WGS sequence"/>
</dbReference>
<evidence type="ECO:0000313" key="2">
    <source>
        <dbReference type="Proteomes" id="UP000770015"/>
    </source>
</evidence>
<feature type="non-terminal residue" evidence="1">
    <location>
        <position position="1"/>
    </location>
</feature>
<dbReference type="EMBL" id="JAGSXJ010000023">
    <property type="protein sequence ID" value="KAH6677004.1"/>
    <property type="molecule type" value="Genomic_DNA"/>
</dbReference>
<evidence type="ECO:0000313" key="1">
    <source>
        <dbReference type="EMBL" id="KAH6677004.1"/>
    </source>
</evidence>
<gene>
    <name evidence="1" type="ORF">F5X68DRAFT_213692</name>
</gene>
<proteinExistence type="predicted"/>
<reference evidence="1" key="1">
    <citation type="journal article" date="2021" name="Nat. Commun.">
        <title>Genetic determinants of endophytism in the Arabidopsis root mycobiome.</title>
        <authorList>
            <person name="Mesny F."/>
            <person name="Miyauchi S."/>
            <person name="Thiergart T."/>
            <person name="Pickel B."/>
            <person name="Atanasova L."/>
            <person name="Karlsson M."/>
            <person name="Huettel B."/>
            <person name="Barry K.W."/>
            <person name="Haridas S."/>
            <person name="Chen C."/>
            <person name="Bauer D."/>
            <person name="Andreopoulos W."/>
            <person name="Pangilinan J."/>
            <person name="LaButti K."/>
            <person name="Riley R."/>
            <person name="Lipzen A."/>
            <person name="Clum A."/>
            <person name="Drula E."/>
            <person name="Henrissat B."/>
            <person name="Kohler A."/>
            <person name="Grigoriev I.V."/>
            <person name="Martin F.M."/>
            <person name="Hacquard S."/>
        </authorList>
    </citation>
    <scope>NUCLEOTIDE SEQUENCE</scope>
    <source>
        <strain evidence="1">MPI-SDFR-AT-0117</strain>
    </source>
</reference>